<proteinExistence type="predicted"/>
<feature type="transmembrane region" description="Helical" evidence="1">
    <location>
        <begin position="208"/>
        <end position="230"/>
    </location>
</feature>
<gene>
    <name evidence="2" type="primary">epsH</name>
</gene>
<feature type="transmembrane region" description="Helical" evidence="1">
    <location>
        <begin position="242"/>
        <end position="260"/>
    </location>
</feature>
<keyword evidence="1" id="KW-1133">Transmembrane helix</keyword>
<feature type="transmembrane region" description="Helical" evidence="1">
    <location>
        <begin position="178"/>
        <end position="196"/>
    </location>
</feature>
<keyword evidence="1" id="KW-0812">Transmembrane</keyword>
<keyword evidence="1" id="KW-0472">Membrane</keyword>
<reference evidence="2" key="2">
    <citation type="submission" date="2007-05" db="EMBL/GenBank/DDBJ databases">
        <authorList>
            <person name="Dabour N."/>
            <person name="LaPointe G."/>
        </authorList>
    </citation>
    <scope>NUCLEOTIDE SEQUENCE</scope>
</reference>
<organism evidence="2">
    <name type="scientific">Lactococcus lactis</name>
    <dbReference type="NCBI Taxonomy" id="1358"/>
    <lineage>
        <taxon>Bacteria</taxon>
        <taxon>Bacillati</taxon>
        <taxon>Bacillota</taxon>
        <taxon>Bacilli</taxon>
        <taxon>Lactobacillales</taxon>
        <taxon>Streptococcaceae</taxon>
        <taxon>Lactococcus</taxon>
    </lineage>
</organism>
<accession>Q3ZK44</accession>
<reference evidence="2" key="1">
    <citation type="journal article" date="2005" name="Appl. Environ. Microbiol.">
        <title>Identification and molecular characterization of the chromosomal exopolysaccharide biosynthesis gene cluster from Lactococcus lactis subsp. cremoris SMQ-461.</title>
        <authorList>
            <person name="Dabour N."/>
            <person name="Lapointe G."/>
        </authorList>
    </citation>
    <scope>NUCLEOTIDE SEQUENCE</scope>
</reference>
<feature type="transmembrane region" description="Helical" evidence="1">
    <location>
        <begin position="353"/>
        <end position="380"/>
    </location>
</feature>
<feature type="transmembrane region" description="Helical" evidence="1">
    <location>
        <begin position="80"/>
        <end position="98"/>
    </location>
</feature>
<feature type="transmembrane region" description="Helical" evidence="1">
    <location>
        <begin position="50"/>
        <end position="68"/>
    </location>
</feature>
<dbReference type="EMBL" id="AY741550">
    <property type="protein sequence ID" value="AAX19707.1"/>
    <property type="molecule type" value="Genomic_DNA"/>
</dbReference>
<feature type="transmembrane region" description="Helical" evidence="1">
    <location>
        <begin position="110"/>
        <end position="127"/>
    </location>
</feature>
<evidence type="ECO:0000313" key="2">
    <source>
        <dbReference type="EMBL" id="AAX19707.1"/>
    </source>
</evidence>
<feature type="transmembrane region" description="Helical" evidence="1">
    <location>
        <begin position="15"/>
        <end position="34"/>
    </location>
</feature>
<feature type="transmembrane region" description="Helical" evidence="1">
    <location>
        <begin position="321"/>
        <end position="341"/>
    </location>
</feature>
<sequence>MLLKKIMTNINRKKFLINFQSLVFFILIIIYGLTTKNVMGGSGIFSIDSILKYGILFICISVEGYIFLKNGNEKRETSENYNNFKFYFIIITFLSLFASFKQVHFSFRTVQSFIFIFIPMLYSYLILNNWTFRQINFSMKIALFLSVIEYLFSIRMGFSQIISSLASINYNNTNASPLESSTFALLSLGFVAYFGYYKKNFLCKIVSLLFVIMTFKRVITLGGCILVILGILKIKNLRVNRFFLIVSTITLVSFSLIYYYSIQPQNILEISEKIGFSIRDFSTNRTDRLAWLSMTDFKSYGLGSTTDFMYKLWGVDLEMDIVQLILEVGAFGVIVFIYFYLRFSKSNLYAFSFMALLLLNSILSSGMMSTFSWIIILIAMSTIMEYKEGM</sequence>
<dbReference type="AlphaFoldDB" id="Q3ZK44"/>
<name>Q3ZK44_9LACT</name>
<protein>
    <submittedName>
        <fullName evidence="2">EpsH</fullName>
    </submittedName>
</protein>
<evidence type="ECO:0000256" key="1">
    <source>
        <dbReference type="SAM" id="Phobius"/>
    </source>
</evidence>